<dbReference type="EMBL" id="CAMXCT030000152">
    <property type="protein sequence ID" value="CAL4762011.1"/>
    <property type="molecule type" value="Genomic_DNA"/>
</dbReference>
<evidence type="ECO:0000313" key="1">
    <source>
        <dbReference type="EMBL" id="CAI3974699.1"/>
    </source>
</evidence>
<gene>
    <name evidence="1" type="ORF">C1SCF055_LOCUS3084</name>
</gene>
<name>A0A9P1BJU2_9DINO</name>
<dbReference type="AlphaFoldDB" id="A0A9P1BJU2"/>
<dbReference type="EMBL" id="CAMXCT020000152">
    <property type="protein sequence ID" value="CAL1128074.1"/>
    <property type="molecule type" value="Genomic_DNA"/>
</dbReference>
<dbReference type="Proteomes" id="UP001152797">
    <property type="component" value="Unassembled WGS sequence"/>
</dbReference>
<proteinExistence type="predicted"/>
<reference evidence="1" key="1">
    <citation type="submission" date="2022-10" db="EMBL/GenBank/DDBJ databases">
        <authorList>
            <person name="Chen Y."/>
            <person name="Dougan E. K."/>
            <person name="Chan C."/>
            <person name="Rhodes N."/>
            <person name="Thang M."/>
        </authorList>
    </citation>
    <scope>NUCLEOTIDE SEQUENCE</scope>
</reference>
<keyword evidence="3" id="KW-1185">Reference proteome</keyword>
<protein>
    <submittedName>
        <fullName evidence="1">Uncharacterized protein</fullName>
    </submittedName>
</protein>
<dbReference type="EMBL" id="CAMXCT010000152">
    <property type="protein sequence ID" value="CAI3974699.1"/>
    <property type="molecule type" value="Genomic_DNA"/>
</dbReference>
<reference evidence="2" key="2">
    <citation type="submission" date="2024-04" db="EMBL/GenBank/DDBJ databases">
        <authorList>
            <person name="Chen Y."/>
            <person name="Shah S."/>
            <person name="Dougan E. K."/>
            <person name="Thang M."/>
            <person name="Chan C."/>
        </authorList>
    </citation>
    <scope>NUCLEOTIDE SEQUENCE [LARGE SCALE GENOMIC DNA]</scope>
</reference>
<accession>A0A9P1BJU2</accession>
<evidence type="ECO:0000313" key="3">
    <source>
        <dbReference type="Proteomes" id="UP001152797"/>
    </source>
</evidence>
<evidence type="ECO:0000313" key="2">
    <source>
        <dbReference type="EMBL" id="CAL1128074.1"/>
    </source>
</evidence>
<organism evidence="1">
    <name type="scientific">Cladocopium goreaui</name>
    <dbReference type="NCBI Taxonomy" id="2562237"/>
    <lineage>
        <taxon>Eukaryota</taxon>
        <taxon>Sar</taxon>
        <taxon>Alveolata</taxon>
        <taxon>Dinophyceae</taxon>
        <taxon>Suessiales</taxon>
        <taxon>Symbiodiniaceae</taxon>
        <taxon>Cladocopium</taxon>
    </lineage>
</organism>
<comment type="caution">
    <text evidence="1">The sequence shown here is derived from an EMBL/GenBank/DDBJ whole genome shotgun (WGS) entry which is preliminary data.</text>
</comment>
<sequence>MDRPPSAMPWPRLWVCSTKPSSTGSPRWGGSAIPCLLAETGTGMHVLGKGLLLVDGASQLQPFFSCMAS</sequence>